<evidence type="ECO:0000256" key="5">
    <source>
        <dbReference type="ARBA" id="ARBA00023136"/>
    </source>
</evidence>
<accession>A0A5A7RHB3</accession>
<feature type="transmembrane region" description="Helical" evidence="6">
    <location>
        <begin position="143"/>
        <end position="163"/>
    </location>
</feature>
<keyword evidence="5 6" id="KW-0472">Membrane</keyword>
<dbReference type="Proteomes" id="UP000325081">
    <property type="component" value="Unassembled WGS sequence"/>
</dbReference>
<proteinExistence type="inferred from homology"/>
<dbReference type="Pfam" id="PF10520">
    <property type="entry name" value="Lipid_desat"/>
    <property type="match status" value="1"/>
</dbReference>
<reference evidence="9" key="1">
    <citation type="journal article" date="2019" name="Curr. Biol.">
        <title>Genome Sequence of Striga asiatica Provides Insight into the Evolution of Plant Parasitism.</title>
        <authorList>
            <person name="Yoshida S."/>
            <person name="Kim S."/>
            <person name="Wafula E.K."/>
            <person name="Tanskanen J."/>
            <person name="Kim Y.M."/>
            <person name="Honaas L."/>
            <person name="Yang Z."/>
            <person name="Spallek T."/>
            <person name="Conn C.E."/>
            <person name="Ichihashi Y."/>
            <person name="Cheong K."/>
            <person name="Cui S."/>
            <person name="Der J.P."/>
            <person name="Gundlach H."/>
            <person name="Jiao Y."/>
            <person name="Hori C."/>
            <person name="Ishida J.K."/>
            <person name="Kasahara H."/>
            <person name="Kiba T."/>
            <person name="Kim M.S."/>
            <person name="Koo N."/>
            <person name="Laohavisit A."/>
            <person name="Lee Y.H."/>
            <person name="Lumba S."/>
            <person name="McCourt P."/>
            <person name="Mortimer J.C."/>
            <person name="Mutuku J.M."/>
            <person name="Nomura T."/>
            <person name="Sasaki-Sekimoto Y."/>
            <person name="Seto Y."/>
            <person name="Wang Y."/>
            <person name="Wakatake T."/>
            <person name="Sakakibara H."/>
            <person name="Demura T."/>
            <person name="Yamaguchi S."/>
            <person name="Yoneyama K."/>
            <person name="Manabe R.I."/>
            <person name="Nelson D.C."/>
            <person name="Schulman A.H."/>
            <person name="Timko M.P."/>
            <person name="dePamphilis C.W."/>
            <person name="Choi D."/>
            <person name="Shirasu K."/>
        </authorList>
    </citation>
    <scope>NUCLEOTIDE SEQUENCE [LARGE SCALE GENOMIC DNA]</scope>
    <source>
        <strain evidence="9">cv. UVA1</strain>
    </source>
</reference>
<evidence type="ECO:0000313" key="9">
    <source>
        <dbReference type="Proteomes" id="UP000325081"/>
    </source>
</evidence>
<dbReference type="InterPro" id="IPR052864">
    <property type="entry name" value="Chloroplast_FAD_CarF"/>
</dbReference>
<dbReference type="UniPathway" id="UPA00199"/>
<comment type="caution">
    <text evidence="8">The sequence shown here is derived from an EMBL/GenBank/DDBJ whole genome shotgun (WGS) entry which is preliminary data.</text>
</comment>
<evidence type="ECO:0000256" key="2">
    <source>
        <dbReference type="ARBA" id="ARBA00007620"/>
    </source>
</evidence>
<dbReference type="GO" id="GO:0006631">
    <property type="term" value="P:fatty acid metabolic process"/>
    <property type="evidence" value="ECO:0007669"/>
    <property type="project" value="UniProtKB-UniPathway"/>
</dbReference>
<keyword evidence="9" id="KW-1185">Reference proteome</keyword>
<evidence type="ECO:0000256" key="3">
    <source>
        <dbReference type="ARBA" id="ARBA00022692"/>
    </source>
</evidence>
<name>A0A5A7RHB3_STRAF</name>
<gene>
    <name evidence="8" type="ORF">STAS_34319</name>
</gene>
<evidence type="ECO:0000259" key="7">
    <source>
        <dbReference type="Pfam" id="PF10520"/>
    </source>
</evidence>
<evidence type="ECO:0000256" key="4">
    <source>
        <dbReference type="ARBA" id="ARBA00022989"/>
    </source>
</evidence>
<dbReference type="InterPro" id="IPR019547">
    <property type="entry name" value="Lipid_desat"/>
</dbReference>
<dbReference type="PANTHER" id="PTHR48140">
    <property type="entry name" value="FATTY ACID DESATURASE 4, CHLOROPLASTIC-RELATED"/>
    <property type="match status" value="1"/>
</dbReference>
<feature type="transmembrane region" description="Helical" evidence="6">
    <location>
        <begin position="57"/>
        <end position="80"/>
    </location>
</feature>
<keyword evidence="3 6" id="KW-0812">Transmembrane</keyword>
<feature type="transmembrane region" description="Helical" evidence="6">
    <location>
        <begin position="116"/>
        <end position="136"/>
    </location>
</feature>
<evidence type="ECO:0000256" key="1">
    <source>
        <dbReference type="ARBA" id="ARBA00004141"/>
    </source>
</evidence>
<dbReference type="EMBL" id="BKCP01012736">
    <property type="protein sequence ID" value="GER56595.1"/>
    <property type="molecule type" value="Genomic_DNA"/>
</dbReference>
<evidence type="ECO:0000313" key="8">
    <source>
        <dbReference type="EMBL" id="GER56595.1"/>
    </source>
</evidence>
<comment type="subcellular location">
    <subcellularLocation>
        <location evidence="1">Membrane</location>
        <topology evidence="1">Multi-pass membrane protein</topology>
    </subcellularLocation>
</comment>
<organism evidence="8 9">
    <name type="scientific">Striga asiatica</name>
    <name type="common">Asiatic witchweed</name>
    <name type="synonym">Buchnera asiatica</name>
    <dbReference type="NCBI Taxonomy" id="4170"/>
    <lineage>
        <taxon>Eukaryota</taxon>
        <taxon>Viridiplantae</taxon>
        <taxon>Streptophyta</taxon>
        <taxon>Embryophyta</taxon>
        <taxon>Tracheophyta</taxon>
        <taxon>Spermatophyta</taxon>
        <taxon>Magnoliopsida</taxon>
        <taxon>eudicotyledons</taxon>
        <taxon>Gunneridae</taxon>
        <taxon>Pentapetalae</taxon>
        <taxon>asterids</taxon>
        <taxon>lamiids</taxon>
        <taxon>Lamiales</taxon>
        <taxon>Orobanchaceae</taxon>
        <taxon>Buchnereae</taxon>
        <taxon>Striga</taxon>
    </lineage>
</organism>
<feature type="domain" description="Lipid desaturase" evidence="7">
    <location>
        <begin position="67"/>
        <end position="236"/>
    </location>
</feature>
<sequence length="255" mass="27454">MAKQQNSPTIRDKSYYKATWAHRAWFAAGCASVFTTLAKSVLITFSEITKTPFAPFVRLLAAAAAGYAVADLVSGVYHWAVDNYGSARTPIFGSQIESFRAHHIHPSEITRCEAAGIAYTLAAGAAASLATVNLLFSGDPAALAFAGALAGCVMLSTVFHAWAHLPRGRLPAAAAALQDGGVLIKMSEHMPHHRPPYNGTYCTVSGMWNGVLDEYRVFGRLEKVVYGLTGVKPRSWSEPVAGWTPRTQVDNENEI</sequence>
<dbReference type="GO" id="GO:0016020">
    <property type="term" value="C:membrane"/>
    <property type="evidence" value="ECO:0007669"/>
    <property type="project" value="UniProtKB-SubCell"/>
</dbReference>
<dbReference type="AlphaFoldDB" id="A0A5A7RHB3"/>
<keyword evidence="4 6" id="KW-1133">Transmembrane helix</keyword>
<feature type="transmembrane region" description="Helical" evidence="6">
    <location>
        <begin position="24"/>
        <end position="45"/>
    </location>
</feature>
<evidence type="ECO:0000256" key="6">
    <source>
        <dbReference type="SAM" id="Phobius"/>
    </source>
</evidence>
<dbReference type="PANTHER" id="PTHR48140:SF1">
    <property type="entry name" value="FATTY ACID DESATURASE 4, CHLOROPLASTIC-RELATED"/>
    <property type="match status" value="1"/>
</dbReference>
<comment type="similarity">
    <text evidence="2">Belongs to the fatty acid desaturase CarF family.</text>
</comment>
<dbReference type="OrthoDB" id="5103at2759"/>
<protein>
    <submittedName>
        <fullName evidence="8">Kua-ubiquitin conjugating enzyme hybridlocalisation domain</fullName>
    </submittedName>
</protein>